<accession>A0AAW3IY82</accession>
<sequence length="317" mass="37177">MNIEHKDYYYSLDEDTIPSLEEYLLINSARIAEERTLSHDCSAKALLLIGHILRESFANLNDYSDRINDNLPLPHLFIKSGLQLLAASTKKEQEDAVKALTDGLGLTADNRRMLASPATVFDETEVFKKAKGYSQNEAFQAVSKKLQISKSTTQRRYYDHKKNVNKYYSRLCKELNLPQDDNLRESWQQGRYNPVEDRYFKITECIRRCLYPEQCGGFINVEADHHYFTKIYSGIIQNVEYRTFEGMHQATIAYSKGDKTYQDFSIQKYFRYHYEQHDSLIDNVERITNKLKSTYDHDVIFNRSLERFEELAEKKSS</sequence>
<comment type="caution">
    <text evidence="1">The sequence shown here is derived from an EMBL/GenBank/DDBJ whole genome shotgun (WGS) entry which is preliminary data.</text>
</comment>
<proteinExistence type="predicted"/>
<gene>
    <name evidence="1" type="ORF">ACX05_07090</name>
</gene>
<dbReference type="EMBL" id="LIRS01000053">
    <property type="protein sequence ID" value="KOY36923.1"/>
    <property type="molecule type" value="Genomic_DNA"/>
</dbReference>
<organism evidence="1 2">
    <name type="scientific">Vibrio parahaemolyticus</name>
    <dbReference type="NCBI Taxonomy" id="670"/>
    <lineage>
        <taxon>Bacteria</taxon>
        <taxon>Pseudomonadati</taxon>
        <taxon>Pseudomonadota</taxon>
        <taxon>Gammaproteobacteria</taxon>
        <taxon>Vibrionales</taxon>
        <taxon>Vibrionaceae</taxon>
        <taxon>Vibrio</taxon>
    </lineage>
</organism>
<evidence type="ECO:0000313" key="2">
    <source>
        <dbReference type="Proteomes" id="UP000037697"/>
    </source>
</evidence>
<dbReference type="Proteomes" id="UP000037697">
    <property type="component" value="Unassembled WGS sequence"/>
</dbReference>
<dbReference type="AlphaFoldDB" id="A0AAW3IY82"/>
<name>A0AAW3IY82_VIBPH</name>
<evidence type="ECO:0000313" key="1">
    <source>
        <dbReference type="EMBL" id="KOY36923.1"/>
    </source>
</evidence>
<protein>
    <submittedName>
        <fullName evidence="1">Uncharacterized protein</fullName>
    </submittedName>
</protein>
<reference evidence="1 2" key="1">
    <citation type="submission" date="2015-07" db="EMBL/GenBank/DDBJ databases">
        <title>Foodborne Vibrio parahaemolyticus Isolates.</title>
        <authorList>
            <person name="Ronholm J."/>
            <person name="Petronella N."/>
            <person name="Kenwell R."/>
            <person name="Banerjee S."/>
        </authorList>
    </citation>
    <scope>NUCLEOTIDE SEQUENCE [LARGE SCALE GENOMIC DNA]</scope>
    <source>
        <strain evidence="1 2">HS-06-05</strain>
    </source>
</reference>
<dbReference type="RefSeq" id="WP_053340643.1">
    <property type="nucleotide sequence ID" value="NZ_JANFTW010000024.1"/>
</dbReference>